<dbReference type="OrthoDB" id="7210926at2"/>
<protein>
    <recommendedName>
        <fullName evidence="1">PilZ domain-containing protein</fullName>
    </recommendedName>
</protein>
<dbReference type="RefSeq" id="WP_115731493.1">
    <property type="nucleotide sequence ID" value="NZ_BAAAVY010000002.1"/>
</dbReference>
<feature type="domain" description="PilZ" evidence="1">
    <location>
        <begin position="13"/>
        <end position="93"/>
    </location>
</feature>
<proteinExistence type="predicted"/>
<dbReference type="EMBL" id="UFSM01000001">
    <property type="protein sequence ID" value="SUU89299.1"/>
    <property type="molecule type" value="Genomic_DNA"/>
</dbReference>
<name>A0A380WJW4_AMIAI</name>
<evidence type="ECO:0000259" key="1">
    <source>
        <dbReference type="Pfam" id="PF07238"/>
    </source>
</evidence>
<evidence type="ECO:0000313" key="3">
    <source>
        <dbReference type="Proteomes" id="UP000254701"/>
    </source>
</evidence>
<evidence type="ECO:0000313" key="2">
    <source>
        <dbReference type="EMBL" id="SUU89299.1"/>
    </source>
</evidence>
<dbReference type="SUPFAM" id="SSF141371">
    <property type="entry name" value="PilZ domain-like"/>
    <property type="match status" value="1"/>
</dbReference>
<organism evidence="2 3">
    <name type="scientific">Aminobacter aminovorans</name>
    <name type="common">Chelatobacter heintzii</name>
    <dbReference type="NCBI Taxonomy" id="83263"/>
    <lineage>
        <taxon>Bacteria</taxon>
        <taxon>Pseudomonadati</taxon>
        <taxon>Pseudomonadota</taxon>
        <taxon>Alphaproteobacteria</taxon>
        <taxon>Hyphomicrobiales</taxon>
        <taxon>Phyllobacteriaceae</taxon>
        <taxon>Aminobacter</taxon>
    </lineage>
</organism>
<gene>
    <name evidence="2" type="ORF">NCTC10684_02534</name>
</gene>
<dbReference type="InterPro" id="IPR009875">
    <property type="entry name" value="PilZ_domain"/>
</dbReference>
<dbReference type="GO" id="GO:0035438">
    <property type="term" value="F:cyclic-di-GMP binding"/>
    <property type="evidence" value="ECO:0007669"/>
    <property type="project" value="InterPro"/>
</dbReference>
<dbReference type="Proteomes" id="UP000254701">
    <property type="component" value="Unassembled WGS sequence"/>
</dbReference>
<reference evidence="2 3" key="1">
    <citation type="submission" date="2018-06" db="EMBL/GenBank/DDBJ databases">
        <authorList>
            <consortium name="Pathogen Informatics"/>
            <person name="Doyle S."/>
        </authorList>
    </citation>
    <scope>NUCLEOTIDE SEQUENCE [LARGE SCALE GENOMIC DNA]</scope>
    <source>
        <strain evidence="2 3">NCTC10684</strain>
    </source>
</reference>
<sequence>MTADNAEIAENELRRERRNRVLKGAAILTGITNSETRCTIRNMHSNGAEIKISAESRVPDQFLLYVPVDGIAYRCVVRWRKADRIGVQFEGTEPKPHWHYG</sequence>
<dbReference type="AlphaFoldDB" id="A0A380WJW4"/>
<accession>A0A380WJW4</accession>
<dbReference type="Pfam" id="PF07238">
    <property type="entry name" value="PilZ"/>
    <property type="match status" value="1"/>
</dbReference>